<evidence type="ECO:0000313" key="8">
    <source>
        <dbReference type="EMBL" id="HHZ04817.1"/>
    </source>
</evidence>
<dbReference type="InterPro" id="IPR025502">
    <property type="entry name" value="TldD"/>
</dbReference>
<gene>
    <name evidence="8" type="ORF">GX397_07175</name>
</gene>
<accession>A0A7V6ZF68</accession>
<keyword evidence="4" id="KW-0482">Metalloprotease</keyword>
<evidence type="ECO:0000256" key="1">
    <source>
        <dbReference type="ARBA" id="ARBA00005836"/>
    </source>
</evidence>
<dbReference type="AlphaFoldDB" id="A0A7V6ZF68"/>
<feature type="domain" description="Metalloprotease TldD/E C-terminal" evidence="6">
    <location>
        <begin position="222"/>
        <end position="454"/>
    </location>
</feature>
<dbReference type="SUPFAM" id="SSF111283">
    <property type="entry name" value="Putative modulator of DNA gyrase, PmbA/TldD"/>
    <property type="match status" value="1"/>
</dbReference>
<evidence type="ECO:0000259" key="5">
    <source>
        <dbReference type="Pfam" id="PF01523"/>
    </source>
</evidence>
<dbReference type="Pfam" id="PF19290">
    <property type="entry name" value="PmbA_TldD_2nd"/>
    <property type="match status" value="1"/>
</dbReference>
<dbReference type="InterPro" id="IPR036059">
    <property type="entry name" value="TldD/PmbA_sf"/>
</dbReference>
<evidence type="ECO:0000256" key="4">
    <source>
        <dbReference type="ARBA" id="ARBA00023049"/>
    </source>
</evidence>
<dbReference type="PANTHER" id="PTHR30624:SF4">
    <property type="entry name" value="METALLOPROTEASE TLDD"/>
    <property type="match status" value="1"/>
</dbReference>
<dbReference type="Gene3D" id="3.30.2290.10">
    <property type="entry name" value="PmbA/TldD superfamily"/>
    <property type="match status" value="1"/>
</dbReference>
<dbReference type="GO" id="GO:0006508">
    <property type="term" value="P:proteolysis"/>
    <property type="evidence" value="ECO:0007669"/>
    <property type="project" value="UniProtKB-KW"/>
</dbReference>
<evidence type="ECO:0000259" key="6">
    <source>
        <dbReference type="Pfam" id="PF19289"/>
    </source>
</evidence>
<keyword evidence="3" id="KW-0378">Hydrolase</keyword>
<name>A0A7V6ZF68_9BACT</name>
<feature type="domain" description="Metalloprotease TldD/E N-terminal" evidence="5">
    <location>
        <begin position="24"/>
        <end position="87"/>
    </location>
</feature>
<evidence type="ECO:0000313" key="9">
    <source>
        <dbReference type="Proteomes" id="UP000525027"/>
    </source>
</evidence>
<dbReference type="InterPro" id="IPR045570">
    <property type="entry name" value="Metalloprtase-TldD/E_cen_dom"/>
</dbReference>
<organism evidence="8 9">
    <name type="scientific">Acetomicrobium hydrogeniformans</name>
    <dbReference type="NCBI Taxonomy" id="649746"/>
    <lineage>
        <taxon>Bacteria</taxon>
        <taxon>Thermotogati</taxon>
        <taxon>Synergistota</taxon>
        <taxon>Synergistia</taxon>
        <taxon>Synergistales</taxon>
        <taxon>Acetomicrobiaceae</taxon>
        <taxon>Acetomicrobium</taxon>
    </lineage>
</organism>
<keyword evidence="2" id="KW-0645">Protease</keyword>
<proteinExistence type="inferred from homology"/>
<dbReference type="InterPro" id="IPR045569">
    <property type="entry name" value="Metalloprtase-TldD/E_C"/>
</dbReference>
<dbReference type="GO" id="GO:0008237">
    <property type="term" value="F:metallopeptidase activity"/>
    <property type="evidence" value="ECO:0007669"/>
    <property type="project" value="UniProtKB-KW"/>
</dbReference>
<evidence type="ECO:0000259" key="7">
    <source>
        <dbReference type="Pfam" id="PF19290"/>
    </source>
</evidence>
<comment type="similarity">
    <text evidence="1">Belongs to the peptidase U62 family.</text>
</comment>
<dbReference type="InterPro" id="IPR002510">
    <property type="entry name" value="Metalloprtase-TldD/E_N"/>
</dbReference>
<protein>
    <submittedName>
        <fullName evidence="8">TldD/PmbA family protein</fullName>
    </submittedName>
</protein>
<dbReference type="InterPro" id="IPR051463">
    <property type="entry name" value="Peptidase_U62_metallo"/>
</dbReference>
<dbReference type="Proteomes" id="UP000525027">
    <property type="component" value="Unassembled WGS sequence"/>
</dbReference>
<dbReference type="PANTHER" id="PTHR30624">
    <property type="entry name" value="UNCHARACTERIZED PROTEIN TLDD AND PMBA"/>
    <property type="match status" value="1"/>
</dbReference>
<evidence type="ECO:0000256" key="2">
    <source>
        <dbReference type="ARBA" id="ARBA00022670"/>
    </source>
</evidence>
<reference evidence="8 9" key="1">
    <citation type="journal article" date="2020" name="Biotechnol. Biofuels">
        <title>New insights from the biogas microbiome by comprehensive genome-resolved metagenomics of nearly 1600 species originating from multiple anaerobic digesters.</title>
        <authorList>
            <person name="Campanaro S."/>
            <person name="Treu L."/>
            <person name="Rodriguez-R L.M."/>
            <person name="Kovalovszki A."/>
            <person name="Ziels R.M."/>
            <person name="Maus I."/>
            <person name="Zhu X."/>
            <person name="Kougias P.G."/>
            <person name="Basile A."/>
            <person name="Luo G."/>
            <person name="Schluter A."/>
            <person name="Konstantinidis K.T."/>
            <person name="Angelidaki I."/>
        </authorList>
    </citation>
    <scope>NUCLEOTIDE SEQUENCE [LARGE SCALE GENOMIC DNA]</scope>
    <source>
        <strain evidence="8">AS25fmACSIPFO_94</strain>
    </source>
</reference>
<dbReference type="PIRSF" id="PIRSF004919">
    <property type="entry name" value="TldD"/>
    <property type="match status" value="1"/>
</dbReference>
<dbReference type="InterPro" id="IPR035068">
    <property type="entry name" value="TldD/PmbA_N"/>
</dbReference>
<dbReference type="Pfam" id="PF19289">
    <property type="entry name" value="PmbA_TldD_3rd"/>
    <property type="match status" value="1"/>
</dbReference>
<dbReference type="GO" id="GO:0005829">
    <property type="term" value="C:cytosol"/>
    <property type="evidence" value="ECO:0007669"/>
    <property type="project" value="TreeGrafter"/>
</dbReference>
<sequence>MIPLSVNALVEALISLGRKKDIFCDLYIQSSFGHSISVEDGRTEEITSGSAGGSGFRLLSDGMIHYGHVHGITSDVAVKLVDDVIKMININCPLPMPAPEPLVKQEQLTNGQIDSAMLREIHHNLVKESKYIKKVTLRLSTSEKEITIINSRGDLVRDTRYSSRFSAHIVVEKDGKLFSGYESRGFSLPFAQFLERTDTMSTALKAAKRALLGPECSPCPAGKVPVVLSGEEAGGTMIHEACGHALEGDIVYKNRSVFKDRIGEVVANPAVTLIDDATIEGAFGSYKFDDEGTPAQRTILIEDGILKAYMADVFCNKMWGLPLTGNGRRESYTSYPITRMSNTFLLPGNMEKEEIISRVSFGLYAQKMGGGETDPTTGDFVFNVEEAYLIEDGKITVPVKGAILVGNGPQVLKDILAVGSDLEFDVGFCGKNGQSVPVTDGQPTVLIKELVVGGSDI</sequence>
<dbReference type="Pfam" id="PF01523">
    <property type="entry name" value="PmbA_TldD_1st"/>
    <property type="match status" value="1"/>
</dbReference>
<feature type="domain" description="Metalloprotease TldD/E central" evidence="7">
    <location>
        <begin position="116"/>
        <end position="211"/>
    </location>
</feature>
<dbReference type="RefSeq" id="WP_273003213.1">
    <property type="nucleotide sequence ID" value="NZ_DURU01000130.1"/>
</dbReference>
<comment type="caution">
    <text evidence="8">The sequence shown here is derived from an EMBL/GenBank/DDBJ whole genome shotgun (WGS) entry which is preliminary data.</text>
</comment>
<dbReference type="EMBL" id="DURU01000130">
    <property type="protein sequence ID" value="HHZ04817.1"/>
    <property type="molecule type" value="Genomic_DNA"/>
</dbReference>
<evidence type="ECO:0000256" key="3">
    <source>
        <dbReference type="ARBA" id="ARBA00022801"/>
    </source>
</evidence>